<protein>
    <recommendedName>
        <fullName evidence="6">Nucleoid occlusion factor SlmA</fullName>
    </recommendedName>
</protein>
<dbReference type="PROSITE" id="PS50977">
    <property type="entry name" value="HTH_TETR_2"/>
    <property type="match status" value="1"/>
</dbReference>
<accession>A0ABQ3DZ73</accession>
<feature type="domain" description="HTH tetR-type" evidence="9">
    <location>
        <begin position="41"/>
        <end position="101"/>
    </location>
</feature>
<comment type="subunit">
    <text evidence="6">Homodimer. Interacts with FtsZ.</text>
</comment>
<dbReference type="InterPro" id="IPR009057">
    <property type="entry name" value="Homeodomain-like_sf"/>
</dbReference>
<dbReference type="PANTHER" id="PTHR30055">
    <property type="entry name" value="HTH-TYPE TRANSCRIPTIONAL REGULATOR RUTR"/>
    <property type="match status" value="1"/>
</dbReference>
<dbReference type="InterPro" id="IPR054580">
    <property type="entry name" value="SlmA-like_C"/>
</dbReference>
<dbReference type="InterPro" id="IPR036271">
    <property type="entry name" value="Tet_transcr_reg_TetR-rel_C_sf"/>
</dbReference>
<gene>
    <name evidence="6 10" type="primary">slmA</name>
    <name evidence="10" type="ORF">GCM10009038_17980</name>
</gene>
<evidence type="ECO:0000259" key="9">
    <source>
        <dbReference type="PROSITE" id="PS50977"/>
    </source>
</evidence>
<comment type="subcellular location">
    <subcellularLocation>
        <location evidence="6">Cytoplasm</location>
        <location evidence="6">Nucleoid</location>
    </subcellularLocation>
</comment>
<dbReference type="Proteomes" id="UP000646745">
    <property type="component" value="Unassembled WGS sequence"/>
</dbReference>
<keyword evidence="4 6" id="KW-0238">DNA-binding</keyword>
<comment type="caution">
    <text evidence="10">The sequence shown here is derived from an EMBL/GenBank/DDBJ whole genome shotgun (WGS) entry which is preliminary data.</text>
</comment>
<evidence type="ECO:0000256" key="3">
    <source>
        <dbReference type="ARBA" id="ARBA00023054"/>
    </source>
</evidence>
<evidence type="ECO:0000313" key="10">
    <source>
        <dbReference type="EMBL" id="GHB19681.1"/>
    </source>
</evidence>
<keyword evidence="1 6" id="KW-0963">Cytoplasm</keyword>
<dbReference type="PANTHER" id="PTHR30055:SF183">
    <property type="entry name" value="NUCLEOID OCCLUSION FACTOR SLMA"/>
    <property type="match status" value="1"/>
</dbReference>
<keyword evidence="5 6" id="KW-0131">Cell cycle</keyword>
<evidence type="ECO:0000256" key="6">
    <source>
        <dbReference type="HAMAP-Rule" id="MF_01839"/>
    </source>
</evidence>
<name>A0ABQ3DZ73_9GAMM</name>
<keyword evidence="2 6" id="KW-0132">Cell division</keyword>
<organism evidence="10 11">
    <name type="scientific">Salinicola rhizosphaerae</name>
    <dbReference type="NCBI Taxonomy" id="1443141"/>
    <lineage>
        <taxon>Bacteria</taxon>
        <taxon>Pseudomonadati</taxon>
        <taxon>Pseudomonadota</taxon>
        <taxon>Gammaproteobacteria</taxon>
        <taxon>Oceanospirillales</taxon>
        <taxon>Halomonadaceae</taxon>
        <taxon>Salinicola</taxon>
    </lineage>
</organism>
<dbReference type="InterPro" id="IPR001647">
    <property type="entry name" value="HTH_TetR"/>
</dbReference>
<dbReference type="SUPFAM" id="SSF48498">
    <property type="entry name" value="Tetracyclin repressor-like, C-terminal domain"/>
    <property type="match status" value="1"/>
</dbReference>
<evidence type="ECO:0000313" key="11">
    <source>
        <dbReference type="Proteomes" id="UP000646745"/>
    </source>
</evidence>
<dbReference type="HAMAP" id="MF_01839">
    <property type="entry name" value="NO_factor_SlmA"/>
    <property type="match status" value="1"/>
</dbReference>
<evidence type="ECO:0000256" key="1">
    <source>
        <dbReference type="ARBA" id="ARBA00022490"/>
    </source>
</evidence>
<dbReference type="EMBL" id="BMZI01000004">
    <property type="protein sequence ID" value="GHB19681.1"/>
    <property type="molecule type" value="Genomic_DNA"/>
</dbReference>
<dbReference type="InterPro" id="IPR050109">
    <property type="entry name" value="HTH-type_TetR-like_transc_reg"/>
</dbReference>
<feature type="region of interest" description="Disordered" evidence="8">
    <location>
        <begin position="1"/>
        <end position="28"/>
    </location>
</feature>
<evidence type="ECO:0000256" key="4">
    <source>
        <dbReference type="ARBA" id="ARBA00023125"/>
    </source>
</evidence>
<proteinExistence type="inferred from homology"/>
<dbReference type="Pfam" id="PF22276">
    <property type="entry name" value="SlmA-like_C"/>
    <property type="match status" value="1"/>
</dbReference>
<dbReference type="InterPro" id="IPR023769">
    <property type="entry name" value="NO_SlmA"/>
</dbReference>
<dbReference type="NCBIfam" id="NF007015">
    <property type="entry name" value="PRK09480.1"/>
    <property type="match status" value="1"/>
</dbReference>
<dbReference type="Gene3D" id="1.10.357.10">
    <property type="entry name" value="Tetracycline Repressor, domain 2"/>
    <property type="match status" value="1"/>
</dbReference>
<comment type="similarity">
    <text evidence="6">Belongs to the nucleoid occlusion factor SlmA family.</text>
</comment>
<reference evidence="11" key="1">
    <citation type="journal article" date="2019" name="Int. J. Syst. Evol. Microbiol.">
        <title>The Global Catalogue of Microorganisms (GCM) 10K type strain sequencing project: providing services to taxonomists for standard genome sequencing and annotation.</title>
        <authorList>
            <consortium name="The Broad Institute Genomics Platform"/>
            <consortium name="The Broad Institute Genome Sequencing Center for Infectious Disease"/>
            <person name="Wu L."/>
            <person name="Ma J."/>
        </authorList>
    </citation>
    <scope>NUCLEOTIDE SEQUENCE [LARGE SCALE GENOMIC DNA]</scope>
    <source>
        <strain evidence="11">KCTC 32998</strain>
    </source>
</reference>
<evidence type="ECO:0000256" key="8">
    <source>
        <dbReference type="SAM" id="MobiDB-lite"/>
    </source>
</evidence>
<evidence type="ECO:0000256" key="2">
    <source>
        <dbReference type="ARBA" id="ARBA00022618"/>
    </source>
</evidence>
<dbReference type="SUPFAM" id="SSF46689">
    <property type="entry name" value="Homeodomain-like"/>
    <property type="match status" value="1"/>
</dbReference>
<comment type="function">
    <text evidence="6">Required for nucleoid occlusion (NO) phenomenon, which prevents Z-ring formation and cell division over the nucleoid. Acts as a DNA-associated cell division inhibitor that binds simultaneously chromosomal DNA and FtsZ, and disrupts the assembly of FtsZ polymers. SlmA-DNA-binding sequences (SBS) are dispersed on non-Ter regions of the chromosome, preventing FtsZ polymerization at these regions.</text>
</comment>
<feature type="DNA-binding region" description="H-T-H motif" evidence="7">
    <location>
        <begin position="64"/>
        <end position="83"/>
    </location>
</feature>
<keyword evidence="3" id="KW-0175">Coiled coil</keyword>
<evidence type="ECO:0000256" key="7">
    <source>
        <dbReference type="PROSITE-ProRule" id="PRU00335"/>
    </source>
</evidence>
<dbReference type="Pfam" id="PF00440">
    <property type="entry name" value="TetR_N"/>
    <property type="match status" value="1"/>
</dbReference>
<evidence type="ECO:0000256" key="5">
    <source>
        <dbReference type="ARBA" id="ARBA00023306"/>
    </source>
</evidence>
<sequence length="237" mass="26413">MASLIDHPGQEGLLGKTSGASKRKPDKAVTTNIMTQASSTPSRREQILQALALMLEEDSGKRITTAALARQVGVSEAALYRHFPSKARMFEGLIEFIETSLFERIRRIVDEAPTALEQCETIVQLVLAFAEKNPGLSRLMDGDVLTGETARLRTRMSQLFERLETQFKQILREAELREGLRARVPTSAAANLLSAFVEGRISQYVRSDFRHRPTAHWEDQWRLLGSGLLAPTPAVNV</sequence>
<keyword evidence="11" id="KW-1185">Reference proteome</keyword>